<organism evidence="4 5">
    <name type="scientific">Gossypium arboreum</name>
    <name type="common">Tree cotton</name>
    <name type="synonym">Gossypium nanking</name>
    <dbReference type="NCBI Taxonomy" id="29729"/>
    <lineage>
        <taxon>Eukaryota</taxon>
        <taxon>Viridiplantae</taxon>
        <taxon>Streptophyta</taxon>
        <taxon>Embryophyta</taxon>
        <taxon>Tracheophyta</taxon>
        <taxon>Spermatophyta</taxon>
        <taxon>Magnoliopsida</taxon>
        <taxon>eudicotyledons</taxon>
        <taxon>Gunneridae</taxon>
        <taxon>Pentapetalae</taxon>
        <taxon>rosids</taxon>
        <taxon>malvids</taxon>
        <taxon>Malvales</taxon>
        <taxon>Malvaceae</taxon>
        <taxon>Malvoideae</taxon>
        <taxon>Gossypium</taxon>
    </lineage>
</organism>
<comment type="subcellular location">
    <subcellularLocation>
        <location evidence="1">Nucleus</location>
    </subcellularLocation>
</comment>
<keyword evidence="5" id="KW-1185">Reference proteome</keyword>
<protein>
    <submittedName>
        <fullName evidence="4">Actin-related 5-like protein</fullName>
    </submittedName>
</protein>
<evidence type="ECO:0000256" key="3">
    <source>
        <dbReference type="RuleBase" id="RU000487"/>
    </source>
</evidence>
<dbReference type="InterPro" id="IPR043129">
    <property type="entry name" value="ATPase_NBD"/>
</dbReference>
<dbReference type="GO" id="GO:0030029">
    <property type="term" value="P:actin filament-based process"/>
    <property type="evidence" value="ECO:0007669"/>
    <property type="project" value="UniProtKB-ARBA"/>
</dbReference>
<dbReference type="Gene3D" id="3.30.420.40">
    <property type="match status" value="3"/>
</dbReference>
<accession>A0A0B0PYL0</accession>
<dbReference type="Gene3D" id="3.90.640.10">
    <property type="entry name" value="Actin, Chain A, domain 4"/>
    <property type="match status" value="1"/>
</dbReference>
<proteinExistence type="inferred from homology"/>
<dbReference type="InterPro" id="IPR004000">
    <property type="entry name" value="Actin"/>
</dbReference>
<reference evidence="5" key="1">
    <citation type="submission" date="2014-09" db="EMBL/GenBank/DDBJ databases">
        <authorList>
            <person name="Mudge J."/>
            <person name="Ramaraj T."/>
            <person name="Lindquist I.E."/>
            <person name="Bharti A.K."/>
            <person name="Sundararajan A."/>
            <person name="Cameron C.T."/>
            <person name="Woodward J.E."/>
            <person name="May G.D."/>
            <person name="Brubaker C."/>
            <person name="Broadhvest J."/>
            <person name="Wilkins T.A."/>
        </authorList>
    </citation>
    <scope>NUCLEOTIDE SEQUENCE</scope>
    <source>
        <strain evidence="5">cv. AKA8401</strain>
    </source>
</reference>
<dbReference type="SUPFAM" id="SSF53067">
    <property type="entry name" value="Actin-like ATPase domain"/>
    <property type="match status" value="2"/>
</dbReference>
<dbReference type="FunFam" id="3.30.420.40:FF:000048">
    <property type="entry name" value="ARP5 actin-related protein 5 homolog"/>
    <property type="match status" value="1"/>
</dbReference>
<dbReference type="SMART" id="SM00268">
    <property type="entry name" value="ACTIN"/>
    <property type="match status" value="1"/>
</dbReference>
<dbReference type="AlphaFoldDB" id="A0A0B0PYL0"/>
<dbReference type="FunFam" id="3.30.420.40:FF:000058">
    <property type="entry name" value="Putative actin-related protein 5"/>
    <property type="match status" value="1"/>
</dbReference>
<dbReference type="CDD" id="cd10211">
    <property type="entry name" value="ASKHA_NBD_Arp5"/>
    <property type="match status" value="1"/>
</dbReference>
<dbReference type="Proteomes" id="UP000032142">
    <property type="component" value="Unassembled WGS sequence"/>
</dbReference>
<dbReference type="EMBL" id="KN453433">
    <property type="protein sequence ID" value="KHG29957.1"/>
    <property type="molecule type" value="Genomic_DNA"/>
</dbReference>
<dbReference type="GO" id="GO:0005634">
    <property type="term" value="C:nucleus"/>
    <property type="evidence" value="ECO:0007669"/>
    <property type="project" value="UniProtKB-SubCell"/>
</dbReference>
<evidence type="ECO:0000256" key="2">
    <source>
        <dbReference type="ARBA" id="ARBA00023242"/>
    </source>
</evidence>
<sequence>MPFISKIQRQTDYNRFPPSTPIVIDNGASYFRIGWAGETEPRVIFRNIVQRPRHKSTGETVTIVGDHDPALLKYFDCTRSGPRSAFDSNVVFQFEIMEYVLDFAFDRLGANGSRIDHPILITECVCNPVHSRSKMAELLFETYGVRSVAFGVDAVFSYKYNQLHGICEKDGLAICPGFTTTHVIPEIDPTFVPKPEPTASQPAATEVPHVRPLTKEDFQIVLGVERFRCPEILFHPNLVGIDQVGLDEMTGVSIRRLPSKDKALANRLTSSVFMTGGCSLFPGINERLEAGIRMLQPCGSPIKVVRALDPVLDAWRGASLYAANSRFHQQTFSRSDYYEKGEDWLRQYQVRYTL</sequence>
<evidence type="ECO:0000256" key="1">
    <source>
        <dbReference type="ARBA" id="ARBA00004123"/>
    </source>
</evidence>
<keyword evidence="2" id="KW-0539">Nucleus</keyword>
<gene>
    <name evidence="4" type="ORF">F383_05291</name>
</gene>
<comment type="similarity">
    <text evidence="3">Belongs to the actin family.</text>
</comment>
<name>A0A0B0PYL0_GOSAR</name>
<evidence type="ECO:0000313" key="5">
    <source>
        <dbReference type="Proteomes" id="UP000032142"/>
    </source>
</evidence>
<dbReference type="Pfam" id="PF00022">
    <property type="entry name" value="Actin"/>
    <property type="match status" value="2"/>
</dbReference>
<dbReference type="FunFam" id="3.30.420.40:FF:000194">
    <property type="entry name" value="Actin-related protein 5"/>
    <property type="match status" value="1"/>
</dbReference>
<evidence type="ECO:0000313" key="4">
    <source>
        <dbReference type="EMBL" id="KHG29957.1"/>
    </source>
</evidence>
<dbReference type="PANTHER" id="PTHR11937">
    <property type="entry name" value="ACTIN"/>
    <property type="match status" value="1"/>
</dbReference>